<keyword evidence="4" id="KW-0560">Oxidoreductase</keyword>
<evidence type="ECO:0000256" key="4">
    <source>
        <dbReference type="ARBA" id="ARBA00023002"/>
    </source>
</evidence>
<dbReference type="Pfam" id="PF00890">
    <property type="entry name" value="FAD_binding_2"/>
    <property type="match status" value="1"/>
</dbReference>
<dbReference type="InterPro" id="IPR050315">
    <property type="entry name" value="FAD-oxidoreductase_2"/>
</dbReference>
<keyword evidence="3" id="KW-0274">FAD</keyword>
<feature type="domain" description="FAD-dependent oxidoreductase 2 FAD-binding" evidence="5">
    <location>
        <begin position="1"/>
        <end position="44"/>
    </location>
</feature>
<evidence type="ECO:0000256" key="3">
    <source>
        <dbReference type="ARBA" id="ARBA00022827"/>
    </source>
</evidence>
<name>A0A379LR38_ENTAG</name>
<protein>
    <submittedName>
        <fullName evidence="6">Fumarate reductase flavoprotein subunit</fullName>
    </submittedName>
</protein>
<gene>
    <name evidence="6" type="primary">fccA_1</name>
    <name evidence="6" type="ORF">NCTC9381_05461</name>
</gene>
<dbReference type="AlphaFoldDB" id="A0A379LR38"/>
<evidence type="ECO:0000256" key="2">
    <source>
        <dbReference type="ARBA" id="ARBA00022630"/>
    </source>
</evidence>
<evidence type="ECO:0000259" key="5">
    <source>
        <dbReference type="Pfam" id="PF00890"/>
    </source>
</evidence>
<sequence length="87" mass="9033">MGGVTIDTTTAVLDSQKQVINGAWACGEVVGGIHGANRIGGNAVADIIIFGILPVVTPPLTPDVKGRLRHPRSADAVLFSLKQSRLC</sequence>
<accession>A0A379LR38</accession>
<keyword evidence="7" id="KW-1185">Reference proteome</keyword>
<dbReference type="Gene3D" id="3.50.50.60">
    <property type="entry name" value="FAD/NAD(P)-binding domain"/>
    <property type="match status" value="1"/>
</dbReference>
<reference evidence="6 7" key="1">
    <citation type="submission" date="2018-06" db="EMBL/GenBank/DDBJ databases">
        <authorList>
            <consortium name="Pathogen Informatics"/>
            <person name="Doyle S."/>
        </authorList>
    </citation>
    <scope>NUCLEOTIDE SEQUENCE [LARGE SCALE GENOMIC DNA]</scope>
    <source>
        <strain evidence="6 7">NCTC9381</strain>
    </source>
</reference>
<evidence type="ECO:0000313" key="7">
    <source>
        <dbReference type="Proteomes" id="UP000254640"/>
    </source>
</evidence>
<evidence type="ECO:0000256" key="1">
    <source>
        <dbReference type="ARBA" id="ARBA00001974"/>
    </source>
</evidence>
<dbReference type="PANTHER" id="PTHR43400:SF7">
    <property type="entry name" value="FAD-DEPENDENT OXIDOREDUCTASE 2 FAD BINDING DOMAIN-CONTAINING PROTEIN"/>
    <property type="match status" value="1"/>
</dbReference>
<proteinExistence type="predicted"/>
<keyword evidence="2" id="KW-0285">Flavoprotein</keyword>
<dbReference type="InterPro" id="IPR003953">
    <property type="entry name" value="FAD-dep_OxRdtase_2_FAD-bd"/>
</dbReference>
<organism evidence="6 7">
    <name type="scientific">Enterobacter agglomerans</name>
    <name type="common">Erwinia herbicola</name>
    <name type="synonym">Pantoea agglomerans</name>
    <dbReference type="NCBI Taxonomy" id="549"/>
    <lineage>
        <taxon>Bacteria</taxon>
        <taxon>Pseudomonadati</taxon>
        <taxon>Pseudomonadota</taxon>
        <taxon>Gammaproteobacteria</taxon>
        <taxon>Enterobacterales</taxon>
        <taxon>Erwiniaceae</taxon>
        <taxon>Pantoea</taxon>
        <taxon>Pantoea agglomerans group</taxon>
    </lineage>
</organism>
<dbReference type="EMBL" id="UGSO01000002">
    <property type="protein sequence ID" value="SUE06596.1"/>
    <property type="molecule type" value="Genomic_DNA"/>
</dbReference>
<evidence type="ECO:0000313" key="6">
    <source>
        <dbReference type="EMBL" id="SUE06596.1"/>
    </source>
</evidence>
<dbReference type="PANTHER" id="PTHR43400">
    <property type="entry name" value="FUMARATE REDUCTASE"/>
    <property type="match status" value="1"/>
</dbReference>
<comment type="cofactor">
    <cofactor evidence="1">
        <name>FAD</name>
        <dbReference type="ChEBI" id="CHEBI:57692"/>
    </cofactor>
</comment>
<dbReference type="InterPro" id="IPR036188">
    <property type="entry name" value="FAD/NAD-bd_sf"/>
</dbReference>
<dbReference type="Proteomes" id="UP000254640">
    <property type="component" value="Unassembled WGS sequence"/>
</dbReference>
<dbReference type="GO" id="GO:0016491">
    <property type="term" value="F:oxidoreductase activity"/>
    <property type="evidence" value="ECO:0007669"/>
    <property type="project" value="UniProtKB-KW"/>
</dbReference>
<dbReference type="SUPFAM" id="SSF51905">
    <property type="entry name" value="FAD/NAD(P)-binding domain"/>
    <property type="match status" value="1"/>
</dbReference>